<dbReference type="InterPro" id="IPR006574">
    <property type="entry name" value="PRY"/>
</dbReference>
<dbReference type="PROSITE" id="PS50188">
    <property type="entry name" value="B302_SPRY"/>
    <property type="match status" value="1"/>
</dbReference>
<sequence>MKTGSEVEQLSCSEDHLQLSTDMKKELVEVKLKSIQQYAMNVTLDPDTANSWLVLSNDGKQVYPSNVKKTLPDTLERFSPCIMVLGKQSFSSGRFYFEVQVKGKTEWDLGVTTESVKRKGQLILCPQNGFWTLWLRNGNEYRALIGSPLTLSLQSGPEKVGVFVDYEEGLVSFYDVDAGTLIYSFTGCSFTEKLYPYFSPENYSLANDS</sequence>
<dbReference type="InterPro" id="IPR050143">
    <property type="entry name" value="TRIM/RBCC"/>
</dbReference>
<proteinExistence type="predicted"/>
<dbReference type="InterPro" id="IPR003879">
    <property type="entry name" value="Butyrophylin_SPRY"/>
</dbReference>
<dbReference type="SMART" id="SM00589">
    <property type="entry name" value="PRY"/>
    <property type="match status" value="1"/>
</dbReference>
<organism evidence="2 3">
    <name type="scientific">Oreochromis aureus</name>
    <name type="common">Israeli tilapia</name>
    <name type="synonym">Chromis aureus</name>
    <dbReference type="NCBI Taxonomy" id="47969"/>
    <lineage>
        <taxon>Eukaryota</taxon>
        <taxon>Metazoa</taxon>
        <taxon>Chordata</taxon>
        <taxon>Craniata</taxon>
        <taxon>Vertebrata</taxon>
        <taxon>Euteleostomi</taxon>
        <taxon>Actinopterygii</taxon>
        <taxon>Neopterygii</taxon>
        <taxon>Teleostei</taxon>
        <taxon>Neoteleostei</taxon>
        <taxon>Acanthomorphata</taxon>
        <taxon>Ovalentaria</taxon>
        <taxon>Cichlomorphae</taxon>
        <taxon>Cichliformes</taxon>
        <taxon>Cichlidae</taxon>
        <taxon>African cichlids</taxon>
        <taxon>Pseudocrenilabrinae</taxon>
        <taxon>Oreochromini</taxon>
        <taxon>Oreochromis</taxon>
    </lineage>
</organism>
<protein>
    <recommendedName>
        <fullName evidence="1">B30.2/SPRY domain-containing protein</fullName>
    </recommendedName>
</protein>
<evidence type="ECO:0000313" key="2">
    <source>
        <dbReference type="Ensembl" id="ENSOABP00000005997.2"/>
    </source>
</evidence>
<dbReference type="Ensembl" id="ENSOABT00000006211.2">
    <property type="protein sequence ID" value="ENSOABP00000005997.2"/>
    <property type="gene ID" value="ENSOABG00000003371.2"/>
</dbReference>
<dbReference type="OMA" id="EMCRFLY"/>
<reference evidence="2" key="2">
    <citation type="submission" date="2025-09" db="UniProtKB">
        <authorList>
            <consortium name="Ensembl"/>
        </authorList>
    </citation>
    <scope>IDENTIFICATION</scope>
</reference>
<dbReference type="SMART" id="SM00449">
    <property type="entry name" value="SPRY"/>
    <property type="match status" value="1"/>
</dbReference>
<dbReference type="PRINTS" id="PR01407">
    <property type="entry name" value="BUTYPHLNCDUF"/>
</dbReference>
<feature type="domain" description="B30.2/SPRY" evidence="1">
    <location>
        <begin position="22"/>
        <end position="209"/>
    </location>
</feature>
<dbReference type="SUPFAM" id="SSF49899">
    <property type="entry name" value="Concanavalin A-like lectins/glucanases"/>
    <property type="match status" value="1"/>
</dbReference>
<dbReference type="Proteomes" id="UP000472276">
    <property type="component" value="Unassembled WGS sequence"/>
</dbReference>
<evidence type="ECO:0000259" key="1">
    <source>
        <dbReference type="PROSITE" id="PS50188"/>
    </source>
</evidence>
<dbReference type="CDD" id="cd13733">
    <property type="entry name" value="SPRY_PRY_C-I_1"/>
    <property type="match status" value="1"/>
</dbReference>
<reference evidence="2" key="1">
    <citation type="submission" date="2025-08" db="UniProtKB">
        <authorList>
            <consortium name="Ensembl"/>
        </authorList>
    </citation>
    <scope>IDENTIFICATION</scope>
</reference>
<name>A0A668RNM9_OREAU</name>
<dbReference type="InterPro" id="IPR013320">
    <property type="entry name" value="ConA-like_dom_sf"/>
</dbReference>
<accession>A0A668RNM9</accession>
<dbReference type="InterPro" id="IPR043136">
    <property type="entry name" value="B30.2/SPRY_sf"/>
</dbReference>
<dbReference type="Pfam" id="PF13765">
    <property type="entry name" value="PRY"/>
    <property type="match status" value="1"/>
</dbReference>
<evidence type="ECO:0000313" key="3">
    <source>
        <dbReference type="Proteomes" id="UP000472276"/>
    </source>
</evidence>
<dbReference type="Pfam" id="PF00622">
    <property type="entry name" value="SPRY"/>
    <property type="match status" value="1"/>
</dbReference>
<keyword evidence="3" id="KW-1185">Reference proteome</keyword>
<dbReference type="PANTHER" id="PTHR24103">
    <property type="entry name" value="E3 UBIQUITIN-PROTEIN LIGASE TRIM"/>
    <property type="match status" value="1"/>
</dbReference>
<dbReference type="InterPro" id="IPR003877">
    <property type="entry name" value="SPRY_dom"/>
</dbReference>
<dbReference type="Gene3D" id="2.60.120.920">
    <property type="match status" value="1"/>
</dbReference>
<dbReference type="AlphaFoldDB" id="A0A668RNM9"/>
<dbReference type="InterPro" id="IPR001870">
    <property type="entry name" value="B30.2/SPRY"/>
</dbReference>
<dbReference type="FunFam" id="2.60.120.920:FF:000004">
    <property type="entry name" value="Butyrophilin subfamily 1 member A1"/>
    <property type="match status" value="1"/>
</dbReference>